<sequence length="634" mass="73697">MKSYISRIIAFSEDGYKNEVKLKEGLNVITGNSKTGKSALLEVVDYCLFNSADCIPAGVVRENIEVYAVVIVFQDKKLILGRKPFNNGGNRTGFYSLESLGFQEKNIDSNYFKNKKSNFRPKSEVIKFLLEIFNVSTSTRTTYVNNKLKKQTPTIRNISSFIFQHQNLIASKFALFYRLDNSEKRKSVITEFPIFTGLVNQNYYQLAVTKEELIKEKKRLEREIKINNQLEESFISKVNKLRAEVSELLNISNDFNLDELEISSHIKNTDTLLREKLKLEDEVEGLEKNIYQTGLQLSNLNKVIISSNKIEDKLKKRASMNFHEVEKCPLCNSELEELNNEIKSLNNQKKEIFGMLTGVQKTSPRVIERQNELKVSLESLKRLKNKKNRELKDIEEAFDLSKKKSLYHYIFEKKIELEITEKKLTNKDGELEKEYDKISEELDDLVRELDGYDLEKKKSEAEVEISKFMNKMAKKLDFEVSLGKPDLVFDLKNFDLYQRRGNGKIYLSSMGSGSNWLTCHLSLFMGLHYYFASRGNKCSIPNILFLDQPSQVYFPDKESIHNKESKDYKNVEEIYKAILWGIREIEKETEIKPQVIIMDHADNLDLGKENDFESYVNGNRWKEKGEGFIKVDQN</sequence>
<reference evidence="2" key="1">
    <citation type="submission" date="2022-12" db="EMBL/GenBank/DDBJ databases">
        <title>Reference genome sequencing for broad-spectrum identification of bacterial and archaeal isolates by mass spectrometry.</title>
        <authorList>
            <person name="Sekiguchi Y."/>
            <person name="Tourlousse D.M."/>
        </authorList>
    </citation>
    <scope>NUCLEOTIDE SEQUENCE</scope>
    <source>
        <strain evidence="2">10succ1</strain>
    </source>
</reference>
<keyword evidence="1" id="KW-0175">Coiled coil</keyword>
<dbReference type="Gene3D" id="3.40.50.300">
    <property type="entry name" value="P-loop containing nucleotide triphosphate hydrolases"/>
    <property type="match status" value="1"/>
</dbReference>
<dbReference type="InterPro" id="IPR027417">
    <property type="entry name" value="P-loop_NTPase"/>
</dbReference>
<organism evidence="2 3">
    <name type="scientific">Propionigenium maris DSM 9537</name>
    <dbReference type="NCBI Taxonomy" id="1123000"/>
    <lineage>
        <taxon>Bacteria</taxon>
        <taxon>Fusobacteriati</taxon>
        <taxon>Fusobacteriota</taxon>
        <taxon>Fusobacteriia</taxon>
        <taxon>Fusobacteriales</taxon>
        <taxon>Fusobacteriaceae</taxon>
        <taxon>Propionigenium</taxon>
    </lineage>
</organism>
<evidence type="ECO:0000313" key="2">
    <source>
        <dbReference type="EMBL" id="GLI57113.1"/>
    </source>
</evidence>
<proteinExistence type="predicted"/>
<evidence type="ECO:0000313" key="3">
    <source>
        <dbReference type="Proteomes" id="UP001144471"/>
    </source>
</evidence>
<evidence type="ECO:0000256" key="1">
    <source>
        <dbReference type="SAM" id="Coils"/>
    </source>
</evidence>
<dbReference type="Pfam" id="PF12532">
    <property type="entry name" value="DUF3732"/>
    <property type="match status" value="1"/>
</dbReference>
<dbReference type="Proteomes" id="UP001144471">
    <property type="component" value="Unassembled WGS sequence"/>
</dbReference>
<dbReference type="AlphaFoldDB" id="A0A9W6GL52"/>
<accession>A0A9W6GL52</accession>
<comment type="caution">
    <text evidence="2">The sequence shown here is derived from an EMBL/GenBank/DDBJ whole genome shotgun (WGS) entry which is preliminary data.</text>
</comment>
<keyword evidence="3" id="KW-1185">Reference proteome</keyword>
<name>A0A9W6GL52_9FUSO</name>
<feature type="coiled-coil region" evidence="1">
    <location>
        <begin position="328"/>
        <end position="462"/>
    </location>
</feature>
<dbReference type="InterPro" id="IPR022205">
    <property type="entry name" value="DUF3732"/>
</dbReference>
<feature type="coiled-coil region" evidence="1">
    <location>
        <begin position="203"/>
        <end position="230"/>
    </location>
</feature>
<protein>
    <submittedName>
        <fullName evidence="2">ATPase</fullName>
    </submittedName>
</protein>
<dbReference type="SUPFAM" id="SSF52540">
    <property type="entry name" value="P-loop containing nucleoside triphosphate hydrolases"/>
    <property type="match status" value="1"/>
</dbReference>
<dbReference type="RefSeq" id="WP_281836581.1">
    <property type="nucleotide sequence ID" value="NZ_BSDY01000013.1"/>
</dbReference>
<dbReference type="EMBL" id="BSDY01000013">
    <property type="protein sequence ID" value="GLI57113.1"/>
    <property type="molecule type" value="Genomic_DNA"/>
</dbReference>
<gene>
    <name evidence="2" type="ORF">PM10SUCC1_26270</name>
</gene>